<dbReference type="EMBL" id="JAAGAB010000001">
    <property type="protein sequence ID" value="NDV00136.1"/>
    <property type="molecule type" value="Genomic_DNA"/>
</dbReference>
<dbReference type="PANTHER" id="PTHR44051:SF8">
    <property type="entry name" value="GLUTATHIONE S-TRANSFERASE GSTA"/>
    <property type="match status" value="1"/>
</dbReference>
<dbReference type="Gene3D" id="1.20.1050.10">
    <property type="match status" value="1"/>
</dbReference>
<dbReference type="Proteomes" id="UP000474757">
    <property type="component" value="Unassembled WGS sequence"/>
</dbReference>
<evidence type="ECO:0000256" key="1">
    <source>
        <dbReference type="SAM" id="MobiDB-lite"/>
    </source>
</evidence>
<dbReference type="AlphaFoldDB" id="A0A6B2K1B9"/>
<sequence>MMTELVLHYAPDNASLSVRLALEMQGRPYRTRLVDRRAQAQRGAEYLTLNPMGLIPVLETPSGPLFETAAILLWLSETGAPLFPPPGAAARGPALTWLFWLSNTMHTGLRARFYPGQFPFASPEETEARMTALLDMAEAHLAPLMAAEAPGLLDCYLAPQLRWLQLYPGPGWPPLSGWPNLEALAARMEALPATARVAEAEGLGPRPFTAPQPCRPKEGAAL</sequence>
<dbReference type="InterPro" id="IPR010987">
    <property type="entry name" value="Glutathione-S-Trfase_C-like"/>
</dbReference>
<name>A0A6B2K1B9_9RHOB</name>
<evidence type="ECO:0000259" key="3">
    <source>
        <dbReference type="PROSITE" id="PS50405"/>
    </source>
</evidence>
<dbReference type="Pfam" id="PF13410">
    <property type="entry name" value="GST_C_2"/>
    <property type="match status" value="1"/>
</dbReference>
<proteinExistence type="predicted"/>
<dbReference type="SUPFAM" id="SSF52833">
    <property type="entry name" value="Thioredoxin-like"/>
    <property type="match status" value="1"/>
</dbReference>
<keyword evidence="5" id="KW-1185">Reference proteome</keyword>
<feature type="domain" description="GST N-terminal" evidence="2">
    <location>
        <begin position="2"/>
        <end position="83"/>
    </location>
</feature>
<dbReference type="CDD" id="cd03057">
    <property type="entry name" value="GST_N_Beta"/>
    <property type="match status" value="1"/>
</dbReference>
<evidence type="ECO:0000259" key="2">
    <source>
        <dbReference type="PROSITE" id="PS50404"/>
    </source>
</evidence>
<accession>A0A6B2K1B9</accession>
<keyword evidence="4" id="KW-0808">Transferase</keyword>
<dbReference type="InterPro" id="IPR036282">
    <property type="entry name" value="Glutathione-S-Trfase_C_sf"/>
</dbReference>
<dbReference type="SUPFAM" id="SSF47616">
    <property type="entry name" value="GST C-terminal domain-like"/>
    <property type="match status" value="1"/>
</dbReference>
<dbReference type="InterPro" id="IPR036249">
    <property type="entry name" value="Thioredoxin-like_sf"/>
</dbReference>
<protein>
    <submittedName>
        <fullName evidence="4">Glutathione S-transferase family protein</fullName>
    </submittedName>
</protein>
<dbReference type="PANTHER" id="PTHR44051">
    <property type="entry name" value="GLUTATHIONE S-TRANSFERASE-RELATED"/>
    <property type="match status" value="1"/>
</dbReference>
<reference evidence="4 5" key="1">
    <citation type="submission" date="2020-02" db="EMBL/GenBank/DDBJ databases">
        <title>Pseudoroseicyclus tamarix, sp. nov., isolated from offshore sediment of a Tamarix chinensis forest.</title>
        <authorList>
            <person name="Gai Y."/>
        </authorList>
    </citation>
    <scope>NUCLEOTIDE SEQUENCE [LARGE SCALE GENOMIC DNA]</scope>
    <source>
        <strain evidence="4 5">CLL3-39</strain>
    </source>
</reference>
<dbReference type="GO" id="GO:0016740">
    <property type="term" value="F:transferase activity"/>
    <property type="evidence" value="ECO:0007669"/>
    <property type="project" value="UniProtKB-KW"/>
</dbReference>
<feature type="domain" description="GST C-terminal" evidence="3">
    <location>
        <begin position="87"/>
        <end position="208"/>
    </location>
</feature>
<organism evidence="4 5">
    <name type="scientific">Pseudoroseicyclus tamaricis</name>
    <dbReference type="NCBI Taxonomy" id="2705421"/>
    <lineage>
        <taxon>Bacteria</taxon>
        <taxon>Pseudomonadati</taxon>
        <taxon>Pseudomonadota</taxon>
        <taxon>Alphaproteobacteria</taxon>
        <taxon>Rhodobacterales</taxon>
        <taxon>Paracoccaceae</taxon>
        <taxon>Pseudoroseicyclus</taxon>
    </lineage>
</organism>
<dbReference type="PROSITE" id="PS50404">
    <property type="entry name" value="GST_NTER"/>
    <property type="match status" value="1"/>
</dbReference>
<dbReference type="InterPro" id="IPR004045">
    <property type="entry name" value="Glutathione_S-Trfase_N"/>
</dbReference>
<gene>
    <name evidence="4" type="ORF">GZA08_04025</name>
</gene>
<dbReference type="Pfam" id="PF13409">
    <property type="entry name" value="GST_N_2"/>
    <property type="match status" value="1"/>
</dbReference>
<evidence type="ECO:0000313" key="5">
    <source>
        <dbReference type="Proteomes" id="UP000474757"/>
    </source>
</evidence>
<feature type="region of interest" description="Disordered" evidence="1">
    <location>
        <begin position="203"/>
        <end position="222"/>
    </location>
</feature>
<evidence type="ECO:0000313" key="4">
    <source>
        <dbReference type="EMBL" id="NDV00136.1"/>
    </source>
</evidence>
<dbReference type="Gene3D" id="3.40.30.10">
    <property type="entry name" value="Glutaredoxin"/>
    <property type="match status" value="1"/>
</dbReference>
<comment type="caution">
    <text evidence="4">The sequence shown here is derived from an EMBL/GenBank/DDBJ whole genome shotgun (WGS) entry which is preliminary data.</text>
</comment>
<dbReference type="PROSITE" id="PS50405">
    <property type="entry name" value="GST_CTER"/>
    <property type="match status" value="1"/>
</dbReference>